<evidence type="ECO:0000313" key="1">
    <source>
        <dbReference type="EMBL" id="KUJ76323.1"/>
    </source>
</evidence>
<dbReference type="EMBL" id="LQBP01000016">
    <property type="protein sequence ID" value="KUJ76323.1"/>
    <property type="molecule type" value="Genomic_DNA"/>
</dbReference>
<name>A0A0X3TKQ0_9RHOB</name>
<protein>
    <submittedName>
        <fullName evidence="1">Uncharacterized protein</fullName>
    </submittedName>
</protein>
<keyword evidence="2" id="KW-1185">Reference proteome</keyword>
<sequence length="90" mass="10370">MVQPLCRFCIPARLQGNIENVSIYVDRPPQPVFLVRNHYFIQAPPVDRSRPIPAQAVREMMSKSIDQQPDCFPNDHHTLRCQKVSQALKS</sequence>
<comment type="caution">
    <text evidence="1">The sequence shown here is derived from an EMBL/GenBank/DDBJ whole genome shotgun (WGS) entry which is preliminary data.</text>
</comment>
<gene>
    <name evidence="1" type="ORF">AVO44_19645</name>
</gene>
<organism evidence="1 2">
    <name type="scientific">Ruegeria profundi</name>
    <dbReference type="NCBI Taxonomy" id="1685378"/>
    <lineage>
        <taxon>Bacteria</taxon>
        <taxon>Pseudomonadati</taxon>
        <taxon>Pseudomonadota</taxon>
        <taxon>Alphaproteobacteria</taxon>
        <taxon>Rhodobacterales</taxon>
        <taxon>Roseobacteraceae</taxon>
        <taxon>Ruegeria</taxon>
    </lineage>
</organism>
<dbReference type="AlphaFoldDB" id="A0A0X3TKQ0"/>
<accession>A0A0X3TKQ0</accession>
<dbReference type="Proteomes" id="UP000053690">
    <property type="component" value="Unassembled WGS sequence"/>
</dbReference>
<evidence type="ECO:0000313" key="2">
    <source>
        <dbReference type="Proteomes" id="UP000053690"/>
    </source>
</evidence>
<proteinExistence type="predicted"/>
<reference evidence="2" key="1">
    <citation type="submission" date="2015-12" db="EMBL/GenBank/DDBJ databases">
        <authorList>
            <person name="Zhang G."/>
            <person name="Stingl U."/>
        </authorList>
    </citation>
    <scope>NUCLEOTIDE SEQUENCE [LARGE SCALE GENOMIC DNA]</scope>
    <source>
        <strain evidence="2">ZGT108</strain>
    </source>
</reference>